<sequence length="180" mass="20373">MNANARPIEDAYATFSDTDTVRLQRTLPGPIERVWEHLTDASLRRQWLAGGDDVQPRAGTSFELVWRNDQLTDPPGARPEGFGDEHRMQSRVIECDPPHRLAFTWDGDSDVAIDLEPRGDEVLLTLVHRHLGNRNRVLMHSAGWHVHLDLLVDRASGRQPEPFWDGWAVAKAAYDARLPA</sequence>
<protein>
    <submittedName>
        <fullName evidence="3">SRPBCC family protein</fullName>
    </submittedName>
</protein>
<dbReference type="Gene3D" id="3.30.530.20">
    <property type="match status" value="1"/>
</dbReference>
<evidence type="ECO:0000313" key="4">
    <source>
        <dbReference type="Proteomes" id="UP001595724"/>
    </source>
</evidence>
<accession>A0ABV7UTK4</accession>
<dbReference type="CDD" id="cd08899">
    <property type="entry name" value="SRPBCC_CalC_Aha1-like_6"/>
    <property type="match status" value="1"/>
</dbReference>
<feature type="domain" description="Activator of Hsp90 ATPase homologue 1/2-like C-terminal" evidence="2">
    <location>
        <begin position="30"/>
        <end position="152"/>
    </location>
</feature>
<dbReference type="InterPro" id="IPR023393">
    <property type="entry name" value="START-like_dom_sf"/>
</dbReference>
<name>A0ABV7UTK4_9GAMM</name>
<dbReference type="EMBL" id="JBHRYF010000008">
    <property type="protein sequence ID" value="MFC3660191.1"/>
    <property type="molecule type" value="Genomic_DNA"/>
</dbReference>
<dbReference type="Pfam" id="PF08327">
    <property type="entry name" value="AHSA1"/>
    <property type="match status" value="1"/>
</dbReference>
<dbReference type="InterPro" id="IPR013538">
    <property type="entry name" value="ASHA1/2-like_C"/>
</dbReference>
<keyword evidence="4" id="KW-1185">Reference proteome</keyword>
<evidence type="ECO:0000259" key="2">
    <source>
        <dbReference type="Pfam" id="PF08327"/>
    </source>
</evidence>
<comment type="similarity">
    <text evidence="1">Belongs to the AHA1 family.</text>
</comment>
<dbReference type="RefSeq" id="WP_386709208.1">
    <property type="nucleotide sequence ID" value="NZ_JBHRYF010000008.1"/>
</dbReference>
<proteinExistence type="inferred from homology"/>
<comment type="caution">
    <text evidence="3">The sequence shown here is derived from an EMBL/GenBank/DDBJ whole genome shotgun (WGS) entry which is preliminary data.</text>
</comment>
<organism evidence="3 4">
    <name type="scientific">Luteimonas notoginsengisoli</name>
    <dbReference type="NCBI Taxonomy" id="1578200"/>
    <lineage>
        <taxon>Bacteria</taxon>
        <taxon>Pseudomonadati</taxon>
        <taxon>Pseudomonadota</taxon>
        <taxon>Gammaproteobacteria</taxon>
        <taxon>Lysobacterales</taxon>
        <taxon>Lysobacteraceae</taxon>
        <taxon>Luteimonas</taxon>
    </lineage>
</organism>
<dbReference type="Proteomes" id="UP001595724">
    <property type="component" value="Unassembled WGS sequence"/>
</dbReference>
<gene>
    <name evidence="3" type="ORF">ACFOM9_08955</name>
</gene>
<dbReference type="SUPFAM" id="SSF55961">
    <property type="entry name" value="Bet v1-like"/>
    <property type="match status" value="1"/>
</dbReference>
<reference evidence="4" key="1">
    <citation type="journal article" date="2019" name="Int. J. Syst. Evol. Microbiol.">
        <title>The Global Catalogue of Microorganisms (GCM) 10K type strain sequencing project: providing services to taxonomists for standard genome sequencing and annotation.</title>
        <authorList>
            <consortium name="The Broad Institute Genomics Platform"/>
            <consortium name="The Broad Institute Genome Sequencing Center for Infectious Disease"/>
            <person name="Wu L."/>
            <person name="Ma J."/>
        </authorList>
    </citation>
    <scope>NUCLEOTIDE SEQUENCE [LARGE SCALE GENOMIC DNA]</scope>
    <source>
        <strain evidence="4">KCTC 42211</strain>
    </source>
</reference>
<evidence type="ECO:0000256" key="1">
    <source>
        <dbReference type="ARBA" id="ARBA00006817"/>
    </source>
</evidence>
<evidence type="ECO:0000313" key="3">
    <source>
        <dbReference type="EMBL" id="MFC3660191.1"/>
    </source>
</evidence>